<reference evidence="3" key="1">
    <citation type="journal article" date="2019" name="Int. J. Syst. Evol. Microbiol.">
        <title>The Global Catalogue of Microorganisms (GCM) 10K type strain sequencing project: providing services to taxonomists for standard genome sequencing and annotation.</title>
        <authorList>
            <consortium name="The Broad Institute Genomics Platform"/>
            <consortium name="The Broad Institute Genome Sequencing Center for Infectious Disease"/>
            <person name="Wu L."/>
            <person name="Ma J."/>
        </authorList>
    </citation>
    <scope>NUCLEOTIDE SEQUENCE [LARGE SCALE GENOMIC DNA]</scope>
    <source>
        <strain evidence="3">CGMCC 4.7106</strain>
    </source>
</reference>
<comment type="caution">
    <text evidence="2">The sequence shown here is derived from an EMBL/GenBank/DDBJ whole genome shotgun (WGS) entry which is preliminary data.</text>
</comment>
<name>A0ABW5DE90_9BACT</name>
<sequence length="233" mass="26120">MTDELEGMDPEALSFRAILPAKYQFLVASYRTRQDQLEIDESGFPKKREAEILADTMLSSIQRQQEIDAHRLSLQVNGQNLDITQGELRRIMEKRLEELREIRESMIQGGAGSAEISALDETIQKYDETIDDLADGRADATVEEAVQELIEADPGFAEMLENHSNPSVEKTSSVEIPRTSFAAEQFGDETMQTFSLSDAFSRGGELPEQPSTEINQPGFDDRPLDQSLEKLGF</sequence>
<dbReference type="EMBL" id="JBHUIT010000031">
    <property type="protein sequence ID" value="MFD2257695.1"/>
    <property type="molecule type" value="Genomic_DNA"/>
</dbReference>
<dbReference type="Proteomes" id="UP001597375">
    <property type="component" value="Unassembled WGS sequence"/>
</dbReference>
<feature type="compositionally biased region" description="Basic and acidic residues" evidence="1">
    <location>
        <begin position="219"/>
        <end position="233"/>
    </location>
</feature>
<protein>
    <submittedName>
        <fullName evidence="2">Uncharacterized protein</fullName>
    </submittedName>
</protein>
<organism evidence="2 3">
    <name type="scientific">Luteolibacter algae</name>
    <dbReference type="NCBI Taxonomy" id="454151"/>
    <lineage>
        <taxon>Bacteria</taxon>
        <taxon>Pseudomonadati</taxon>
        <taxon>Verrucomicrobiota</taxon>
        <taxon>Verrucomicrobiia</taxon>
        <taxon>Verrucomicrobiales</taxon>
        <taxon>Verrucomicrobiaceae</taxon>
        <taxon>Luteolibacter</taxon>
    </lineage>
</organism>
<evidence type="ECO:0000256" key="1">
    <source>
        <dbReference type="SAM" id="MobiDB-lite"/>
    </source>
</evidence>
<accession>A0ABW5DE90</accession>
<keyword evidence="3" id="KW-1185">Reference proteome</keyword>
<evidence type="ECO:0000313" key="2">
    <source>
        <dbReference type="EMBL" id="MFD2257695.1"/>
    </source>
</evidence>
<proteinExistence type="predicted"/>
<evidence type="ECO:0000313" key="3">
    <source>
        <dbReference type="Proteomes" id="UP001597375"/>
    </source>
</evidence>
<gene>
    <name evidence="2" type="ORF">ACFSSA_13510</name>
</gene>
<feature type="region of interest" description="Disordered" evidence="1">
    <location>
        <begin position="196"/>
        <end position="233"/>
    </location>
</feature>